<organism evidence="2">
    <name type="scientific">Bionectria ochroleuca</name>
    <name type="common">Gliocladium roseum</name>
    <dbReference type="NCBI Taxonomy" id="29856"/>
    <lineage>
        <taxon>Eukaryota</taxon>
        <taxon>Fungi</taxon>
        <taxon>Dikarya</taxon>
        <taxon>Ascomycota</taxon>
        <taxon>Pezizomycotina</taxon>
        <taxon>Sordariomycetes</taxon>
        <taxon>Hypocreomycetidae</taxon>
        <taxon>Hypocreales</taxon>
        <taxon>Bionectriaceae</taxon>
        <taxon>Clonostachys</taxon>
    </lineage>
</organism>
<evidence type="ECO:0000313" key="2">
    <source>
        <dbReference type="EMBL" id="CEO56448.1"/>
    </source>
</evidence>
<dbReference type="SUPFAM" id="SSF47616">
    <property type="entry name" value="GST C-terminal domain-like"/>
    <property type="match status" value="1"/>
</dbReference>
<dbReference type="EMBL" id="CDPU01000067">
    <property type="protein sequence ID" value="CEO56448.1"/>
    <property type="molecule type" value="Genomic_DNA"/>
</dbReference>
<dbReference type="InterPro" id="IPR004045">
    <property type="entry name" value="Glutathione_S-Trfase_N"/>
</dbReference>
<dbReference type="Pfam" id="PF25907">
    <property type="entry name" value="DUF7962"/>
    <property type="match status" value="1"/>
</dbReference>
<feature type="domain" description="GST C-terminal" evidence="1">
    <location>
        <begin position="108"/>
        <end position="264"/>
    </location>
</feature>
<dbReference type="CDD" id="cd00570">
    <property type="entry name" value="GST_N_family"/>
    <property type="match status" value="1"/>
</dbReference>
<name>A0A0B7KFT4_BIOOC</name>
<dbReference type="AlphaFoldDB" id="A0A0B7KFT4"/>
<proteinExistence type="predicted"/>
<dbReference type="InterPro" id="IPR036282">
    <property type="entry name" value="Glutathione-S-Trfase_C_sf"/>
</dbReference>
<protein>
    <recommendedName>
        <fullName evidence="1">GST C-terminal domain-containing protein</fullName>
    </recommendedName>
</protein>
<dbReference type="InterPro" id="IPR058268">
    <property type="entry name" value="DUF7962"/>
</dbReference>
<dbReference type="SUPFAM" id="SSF52833">
    <property type="entry name" value="Thioredoxin-like"/>
    <property type="match status" value="1"/>
</dbReference>
<accession>A0A0B7KFT4</accession>
<reference evidence="2" key="1">
    <citation type="submission" date="2015-01" db="EMBL/GenBank/DDBJ databases">
        <authorList>
            <person name="Durling Mikael"/>
        </authorList>
    </citation>
    <scope>NUCLEOTIDE SEQUENCE</scope>
</reference>
<dbReference type="InterPro" id="IPR036249">
    <property type="entry name" value="Thioredoxin-like_sf"/>
</dbReference>
<dbReference type="PROSITE" id="PS50405">
    <property type="entry name" value="GST_CTER"/>
    <property type="match status" value="1"/>
</dbReference>
<dbReference type="Gene3D" id="3.40.30.110">
    <property type="match status" value="2"/>
</dbReference>
<evidence type="ECO:0000259" key="1">
    <source>
        <dbReference type="PROSITE" id="PS50405"/>
    </source>
</evidence>
<dbReference type="InterPro" id="IPR010987">
    <property type="entry name" value="Glutathione-S-Trfase_C-like"/>
</dbReference>
<sequence>MRSSKRTPNTSSICHQFTMSGSIPEIVLFTYPGSPWGNKVVSYLNVRGIKYTECRQPPVMPRPDLEALGINYRRIPVLAIGRDVYFDTRLILEKLEQMIPGVTLGATDAQGCAFEKLFRDWAELSLFSSAVLTMPPELPVFQNETFMKDRSGLTGRSFTAKDQAKRRPAALVEMRTHFELLEDLLSDGRKWLSGSEKIRLVDIHAAFPIDWLLGMPNALPAEFFGPDLYPRTAEFMKRYQETDKAAARANSVKKSRGQEAVATILGSEFADDAKGVNKDPLELVEGQTVRVFRTDDASSARHHFDTGKLVTLNLQEVVISRSAGPSNTEIRLHHPRWKSGVAAFREAQLS</sequence>
<gene>
    <name evidence="2" type="ORF">BN869_000012506_1</name>
</gene>
<dbReference type="Pfam" id="PF13417">
    <property type="entry name" value="GST_N_3"/>
    <property type="match status" value="1"/>
</dbReference>